<accession>A0ABS8QJT1</accession>
<evidence type="ECO:0000313" key="1">
    <source>
        <dbReference type="EMBL" id="MCD4839403.1"/>
    </source>
</evidence>
<dbReference type="EMBL" id="JAJODE010000030">
    <property type="protein sequence ID" value="MCD4839403.1"/>
    <property type="molecule type" value="Genomic_DNA"/>
</dbReference>
<gene>
    <name evidence="1" type="ORF">LRS37_11015</name>
</gene>
<organism evidence="1 2">
    <name type="scientific">Neobacillus sedimentimangrovi</name>
    <dbReference type="NCBI Taxonomy" id="2699460"/>
    <lineage>
        <taxon>Bacteria</taxon>
        <taxon>Bacillati</taxon>
        <taxon>Bacillota</taxon>
        <taxon>Bacilli</taxon>
        <taxon>Bacillales</taxon>
        <taxon>Bacillaceae</taxon>
        <taxon>Neobacillus</taxon>
    </lineage>
</organism>
<dbReference type="Gene3D" id="1.10.10.10">
    <property type="entry name" value="Winged helix-like DNA-binding domain superfamily/Winged helix DNA-binding domain"/>
    <property type="match status" value="1"/>
</dbReference>
<dbReference type="InterPro" id="IPR036388">
    <property type="entry name" value="WH-like_DNA-bd_sf"/>
</dbReference>
<protein>
    <submittedName>
        <fullName evidence="1">Transposase</fullName>
    </submittedName>
</protein>
<comment type="caution">
    <text evidence="1">The sequence shown here is derived from an EMBL/GenBank/DDBJ whole genome shotgun (WGS) entry which is preliminary data.</text>
</comment>
<sequence>MAKKGSKFKKYTDEFKLKVVQEYLTGTISYNRLAKKYNMTSWNIRQWVKKYEASKEDISKAFEDQRKFLSGRPRKNDLSLEDKVKRLEVENEFLKKLLIMRRR</sequence>
<name>A0ABS8QJT1_9BACI</name>
<keyword evidence="2" id="KW-1185">Reference proteome</keyword>
<dbReference type="RefSeq" id="WP_163182778.1">
    <property type="nucleotide sequence ID" value="NZ_JAAFZF010000003.1"/>
</dbReference>
<dbReference type="InterPro" id="IPR009057">
    <property type="entry name" value="Homeodomain-like_sf"/>
</dbReference>
<dbReference type="Proteomes" id="UP001162836">
    <property type="component" value="Unassembled WGS sequence"/>
</dbReference>
<proteinExistence type="predicted"/>
<dbReference type="Pfam" id="PF01527">
    <property type="entry name" value="HTH_Tnp_1"/>
    <property type="match status" value="1"/>
</dbReference>
<dbReference type="SUPFAM" id="SSF46689">
    <property type="entry name" value="Homeodomain-like"/>
    <property type="match status" value="1"/>
</dbReference>
<dbReference type="InterPro" id="IPR002514">
    <property type="entry name" value="Transposase_8"/>
</dbReference>
<evidence type="ECO:0000313" key="2">
    <source>
        <dbReference type="Proteomes" id="UP001162836"/>
    </source>
</evidence>
<reference evidence="1 2" key="1">
    <citation type="journal article" date="2023" name="Antonie Van Leeuwenhoek">
        <title>Unveiling the genomic potential of a novel thermostable glycoside hydrolases producing Neobacillus sedimentimangrovi UE25.</title>
        <authorList>
            <person name="Ejaz U."/>
            <person name="Saleem F."/>
            <person name="Rashid R."/>
            <person name="Hasan K.A."/>
            <person name="Syed M.N."/>
            <person name="Sohail M."/>
        </authorList>
    </citation>
    <scope>NUCLEOTIDE SEQUENCE [LARGE SCALE GENOMIC DNA]</scope>
    <source>
        <strain evidence="1 2">UE25</strain>
    </source>
</reference>